<dbReference type="CDD" id="cd04301">
    <property type="entry name" value="NAT_SF"/>
    <property type="match status" value="1"/>
</dbReference>
<reference evidence="4" key="1">
    <citation type="journal article" date="2019" name="Int. J. Syst. Evol. Microbiol.">
        <title>The Global Catalogue of Microorganisms (GCM) 10K type strain sequencing project: providing services to taxonomists for standard genome sequencing and annotation.</title>
        <authorList>
            <consortium name="The Broad Institute Genomics Platform"/>
            <consortium name="The Broad Institute Genome Sequencing Center for Infectious Disease"/>
            <person name="Wu L."/>
            <person name="Ma J."/>
        </authorList>
    </citation>
    <scope>NUCLEOTIDE SEQUENCE [LARGE SCALE GENOMIC DNA]</scope>
    <source>
        <strain evidence="4">JCM 9933</strain>
    </source>
</reference>
<dbReference type="PANTHER" id="PTHR13947">
    <property type="entry name" value="GNAT FAMILY N-ACETYLTRANSFERASE"/>
    <property type="match status" value="1"/>
</dbReference>
<protein>
    <submittedName>
        <fullName evidence="3">GNAT family N-acetyltransferase</fullName>
    </submittedName>
</protein>
<keyword evidence="4" id="KW-1185">Reference proteome</keyword>
<gene>
    <name evidence="3" type="ORF">GCM10009416_10060</name>
</gene>
<evidence type="ECO:0000256" key="1">
    <source>
        <dbReference type="ARBA" id="ARBA00022679"/>
    </source>
</evidence>
<proteinExistence type="predicted"/>
<dbReference type="Gene3D" id="3.40.630.30">
    <property type="match status" value="1"/>
</dbReference>
<evidence type="ECO:0000313" key="3">
    <source>
        <dbReference type="EMBL" id="GAA0573388.1"/>
    </source>
</evidence>
<dbReference type="InterPro" id="IPR000182">
    <property type="entry name" value="GNAT_dom"/>
</dbReference>
<dbReference type="PANTHER" id="PTHR13947:SF37">
    <property type="entry name" value="LD18367P"/>
    <property type="match status" value="1"/>
</dbReference>
<feature type="domain" description="N-acetyltransferase" evidence="2">
    <location>
        <begin position="28"/>
        <end position="173"/>
    </location>
</feature>
<name>A0ABP3PVM0_9PROT</name>
<sequence length="174" mass="18691">MPQRPCGGKRGGVGSTRFHDRWAPGLVGDIAALHARFYARSHGFGAAFERKVAAEFGALLAGFDPRRDLLRAAEGDGRFPGSTAVDGAGWPDAAQLRFFILDPALHGRGLGRRWLAEAVAHARVAGFRRMFLWTLGGLGAATALYEEAGFRLEEESVAAQFGAPALERRFGLAL</sequence>
<comment type="caution">
    <text evidence="3">The sequence shown here is derived from an EMBL/GenBank/DDBJ whole genome shotgun (WGS) entry which is preliminary data.</text>
</comment>
<dbReference type="Proteomes" id="UP001501588">
    <property type="component" value="Unassembled WGS sequence"/>
</dbReference>
<dbReference type="InterPro" id="IPR050769">
    <property type="entry name" value="NAT_camello-type"/>
</dbReference>
<keyword evidence="1" id="KW-0808">Transferase</keyword>
<evidence type="ECO:0000313" key="4">
    <source>
        <dbReference type="Proteomes" id="UP001501588"/>
    </source>
</evidence>
<dbReference type="Pfam" id="PF00583">
    <property type="entry name" value="Acetyltransf_1"/>
    <property type="match status" value="1"/>
</dbReference>
<dbReference type="InterPro" id="IPR016181">
    <property type="entry name" value="Acyl_CoA_acyltransferase"/>
</dbReference>
<organism evidence="3 4">
    <name type="scientific">Craurococcus roseus</name>
    <dbReference type="NCBI Taxonomy" id="77585"/>
    <lineage>
        <taxon>Bacteria</taxon>
        <taxon>Pseudomonadati</taxon>
        <taxon>Pseudomonadota</taxon>
        <taxon>Alphaproteobacteria</taxon>
        <taxon>Acetobacterales</taxon>
        <taxon>Acetobacteraceae</taxon>
        <taxon>Craurococcus</taxon>
    </lineage>
</organism>
<evidence type="ECO:0000259" key="2">
    <source>
        <dbReference type="PROSITE" id="PS51186"/>
    </source>
</evidence>
<accession>A0ABP3PVM0</accession>
<dbReference type="EMBL" id="BAAAFZ010000008">
    <property type="protein sequence ID" value="GAA0573388.1"/>
    <property type="molecule type" value="Genomic_DNA"/>
</dbReference>
<dbReference type="RefSeq" id="WP_343894061.1">
    <property type="nucleotide sequence ID" value="NZ_BAAAFZ010000008.1"/>
</dbReference>
<dbReference type="PROSITE" id="PS51186">
    <property type="entry name" value="GNAT"/>
    <property type="match status" value="1"/>
</dbReference>
<dbReference type="SUPFAM" id="SSF55729">
    <property type="entry name" value="Acyl-CoA N-acyltransferases (Nat)"/>
    <property type="match status" value="1"/>
</dbReference>